<name>A0A921F624_9ACTN</name>
<comment type="caution">
    <text evidence="3">The sequence shown here is derived from an EMBL/GenBank/DDBJ whole genome shotgun (WGS) entry which is preliminary data.</text>
</comment>
<dbReference type="Pfam" id="PF01370">
    <property type="entry name" value="Epimerase"/>
    <property type="match status" value="1"/>
</dbReference>
<dbReference type="InterPro" id="IPR001509">
    <property type="entry name" value="Epimerase_deHydtase"/>
</dbReference>
<dbReference type="Gene3D" id="3.40.50.720">
    <property type="entry name" value="NAD(P)-binding Rossmann-like Domain"/>
    <property type="match status" value="1"/>
</dbReference>
<proteinExistence type="inferred from homology"/>
<comment type="similarity">
    <text evidence="1">Belongs to the NAD(P)-dependent epimerase/dehydratase family.</text>
</comment>
<dbReference type="Gene3D" id="3.90.25.10">
    <property type="entry name" value="UDP-galactose 4-epimerase, domain 1"/>
    <property type="match status" value="1"/>
</dbReference>
<dbReference type="SUPFAM" id="SSF51735">
    <property type="entry name" value="NAD(P)-binding Rossmann-fold domains"/>
    <property type="match status" value="1"/>
</dbReference>
<organism evidence="3 4">
    <name type="scientific">Dietzia timorensis</name>
    <dbReference type="NCBI Taxonomy" id="499555"/>
    <lineage>
        <taxon>Bacteria</taxon>
        <taxon>Bacillati</taxon>
        <taxon>Actinomycetota</taxon>
        <taxon>Actinomycetes</taxon>
        <taxon>Mycobacteriales</taxon>
        <taxon>Dietziaceae</taxon>
        <taxon>Dietzia</taxon>
    </lineage>
</organism>
<dbReference type="PROSITE" id="PS00061">
    <property type="entry name" value="ADH_SHORT"/>
    <property type="match status" value="1"/>
</dbReference>
<protein>
    <submittedName>
        <fullName evidence="3">SDR family NAD(P)-dependent oxidoreductase</fullName>
    </submittedName>
</protein>
<dbReference type="PANTHER" id="PTHR43000">
    <property type="entry name" value="DTDP-D-GLUCOSE 4,6-DEHYDRATASE-RELATED"/>
    <property type="match status" value="1"/>
</dbReference>
<dbReference type="InterPro" id="IPR036291">
    <property type="entry name" value="NAD(P)-bd_dom_sf"/>
</dbReference>
<dbReference type="InterPro" id="IPR020904">
    <property type="entry name" value="Sc_DH/Rdtase_CS"/>
</dbReference>
<sequence length="318" mass="33956">MSPEVNPRKVLVTGGAGFIGSTLVDRLIAEGYEVAVVDNLVSGRRENLAHAQESGKLSFHQVDITDPALQQIVESEAPHTIFHLAAQIDVRKSVEDPIFDSEINVVGTVRIAEAARVAGTQRIVFTSSGGSIYGPTDDIPVSDSRPVNPLSPYAAGKVAGEIYLEMFAQLYGISWAAVAPANVYGPRQNPHGEAGVVAIFSERLLAGTPTRVFGDGRNTRDYVFVDDVVDAFFRAGTTEQAAGLRFNIGTGVETSDRRLHTLVAETIGVADNPDFAPPRLGDVARSALDASRAREVLGWAPGVDIATGVARTVDFFRK</sequence>
<dbReference type="Proteomes" id="UP000776650">
    <property type="component" value="Unassembled WGS sequence"/>
</dbReference>
<dbReference type="AlphaFoldDB" id="A0A921F624"/>
<gene>
    <name evidence="3" type="ORF">K8V11_13175</name>
</gene>
<evidence type="ECO:0000313" key="4">
    <source>
        <dbReference type="Proteomes" id="UP000776650"/>
    </source>
</evidence>
<evidence type="ECO:0000259" key="2">
    <source>
        <dbReference type="Pfam" id="PF01370"/>
    </source>
</evidence>
<dbReference type="EMBL" id="DYXM01000252">
    <property type="protein sequence ID" value="HJE91950.1"/>
    <property type="molecule type" value="Genomic_DNA"/>
</dbReference>
<dbReference type="RefSeq" id="WP_303915154.1">
    <property type="nucleotide sequence ID" value="NZ_DYXM01000252.1"/>
</dbReference>
<reference evidence="3" key="1">
    <citation type="journal article" date="2021" name="PeerJ">
        <title>Extensive microbial diversity within the chicken gut microbiome revealed by metagenomics and culture.</title>
        <authorList>
            <person name="Gilroy R."/>
            <person name="Ravi A."/>
            <person name="Getino M."/>
            <person name="Pursley I."/>
            <person name="Horton D.L."/>
            <person name="Alikhan N.F."/>
            <person name="Baker D."/>
            <person name="Gharbi K."/>
            <person name="Hall N."/>
            <person name="Watson M."/>
            <person name="Adriaenssens E.M."/>
            <person name="Foster-Nyarko E."/>
            <person name="Jarju S."/>
            <person name="Secka A."/>
            <person name="Antonio M."/>
            <person name="Oren A."/>
            <person name="Chaudhuri R.R."/>
            <person name="La Ragione R."/>
            <person name="Hildebrand F."/>
            <person name="Pallen M.J."/>
        </authorList>
    </citation>
    <scope>NUCLEOTIDE SEQUENCE</scope>
    <source>
        <strain evidence="3">ChiGjej1B1-18357</strain>
    </source>
</reference>
<evidence type="ECO:0000256" key="1">
    <source>
        <dbReference type="ARBA" id="ARBA00007637"/>
    </source>
</evidence>
<accession>A0A921F624</accession>
<feature type="domain" description="NAD-dependent epimerase/dehydratase" evidence="2">
    <location>
        <begin position="10"/>
        <end position="249"/>
    </location>
</feature>
<reference evidence="3" key="2">
    <citation type="submission" date="2021-09" db="EMBL/GenBank/DDBJ databases">
        <authorList>
            <person name="Gilroy R."/>
        </authorList>
    </citation>
    <scope>NUCLEOTIDE SEQUENCE</scope>
    <source>
        <strain evidence="3">ChiGjej1B1-18357</strain>
    </source>
</reference>
<evidence type="ECO:0000313" key="3">
    <source>
        <dbReference type="EMBL" id="HJE91950.1"/>
    </source>
</evidence>